<accession>D6WDU8</accession>
<reference evidence="1 2" key="1">
    <citation type="journal article" date="2008" name="Nature">
        <title>The genome of the model beetle and pest Tribolium castaneum.</title>
        <authorList>
            <consortium name="Tribolium Genome Sequencing Consortium"/>
            <person name="Richards S."/>
            <person name="Gibbs R.A."/>
            <person name="Weinstock G.M."/>
            <person name="Brown S.J."/>
            <person name="Denell R."/>
            <person name="Beeman R.W."/>
            <person name="Gibbs R."/>
            <person name="Beeman R.W."/>
            <person name="Brown S.J."/>
            <person name="Bucher G."/>
            <person name="Friedrich M."/>
            <person name="Grimmelikhuijzen C.J."/>
            <person name="Klingler M."/>
            <person name="Lorenzen M."/>
            <person name="Richards S."/>
            <person name="Roth S."/>
            <person name="Schroder R."/>
            <person name="Tautz D."/>
            <person name="Zdobnov E.M."/>
            <person name="Muzny D."/>
            <person name="Gibbs R.A."/>
            <person name="Weinstock G.M."/>
            <person name="Attaway T."/>
            <person name="Bell S."/>
            <person name="Buhay C.J."/>
            <person name="Chandrabose M.N."/>
            <person name="Chavez D."/>
            <person name="Clerk-Blankenburg K.P."/>
            <person name="Cree A."/>
            <person name="Dao M."/>
            <person name="Davis C."/>
            <person name="Chacko J."/>
            <person name="Dinh H."/>
            <person name="Dugan-Rocha S."/>
            <person name="Fowler G."/>
            <person name="Garner T.T."/>
            <person name="Garnes J."/>
            <person name="Gnirke A."/>
            <person name="Hawes A."/>
            <person name="Hernandez J."/>
            <person name="Hines S."/>
            <person name="Holder M."/>
            <person name="Hume J."/>
            <person name="Jhangiani S.N."/>
            <person name="Joshi V."/>
            <person name="Khan Z.M."/>
            <person name="Jackson L."/>
            <person name="Kovar C."/>
            <person name="Kowis A."/>
            <person name="Lee S."/>
            <person name="Lewis L.R."/>
            <person name="Margolis J."/>
            <person name="Morgan M."/>
            <person name="Nazareth L.V."/>
            <person name="Nguyen N."/>
            <person name="Okwuonu G."/>
            <person name="Parker D."/>
            <person name="Richards S."/>
            <person name="Ruiz S.J."/>
            <person name="Santibanez J."/>
            <person name="Savard J."/>
            <person name="Scherer S.E."/>
            <person name="Schneider B."/>
            <person name="Sodergren E."/>
            <person name="Tautz D."/>
            <person name="Vattahil S."/>
            <person name="Villasana D."/>
            <person name="White C.S."/>
            <person name="Wright R."/>
            <person name="Park Y."/>
            <person name="Beeman R.W."/>
            <person name="Lord J."/>
            <person name="Oppert B."/>
            <person name="Lorenzen M."/>
            <person name="Brown S."/>
            <person name="Wang L."/>
            <person name="Savard J."/>
            <person name="Tautz D."/>
            <person name="Richards S."/>
            <person name="Weinstock G."/>
            <person name="Gibbs R.A."/>
            <person name="Liu Y."/>
            <person name="Worley K."/>
            <person name="Weinstock G."/>
            <person name="Elsik C.G."/>
            <person name="Reese J.T."/>
            <person name="Elhaik E."/>
            <person name="Landan G."/>
            <person name="Graur D."/>
            <person name="Arensburger P."/>
            <person name="Atkinson P."/>
            <person name="Beeman R.W."/>
            <person name="Beidler J."/>
            <person name="Brown S.J."/>
            <person name="Demuth J.P."/>
            <person name="Drury D.W."/>
            <person name="Du Y.Z."/>
            <person name="Fujiwara H."/>
            <person name="Lorenzen M."/>
            <person name="Maselli V."/>
            <person name="Osanai M."/>
            <person name="Park Y."/>
            <person name="Robertson H.M."/>
            <person name="Tu Z."/>
            <person name="Wang J.J."/>
            <person name="Wang S."/>
            <person name="Richards S."/>
            <person name="Song H."/>
            <person name="Zhang L."/>
            <person name="Sodergren E."/>
            <person name="Werner D."/>
            <person name="Stanke M."/>
            <person name="Morgenstern B."/>
            <person name="Solovyev V."/>
            <person name="Kosarev P."/>
            <person name="Brown G."/>
            <person name="Chen H.C."/>
            <person name="Ermolaeva O."/>
            <person name="Hlavina W."/>
            <person name="Kapustin Y."/>
            <person name="Kiryutin B."/>
            <person name="Kitts P."/>
            <person name="Maglott D."/>
            <person name="Pruitt K."/>
            <person name="Sapojnikov V."/>
            <person name="Souvorov A."/>
            <person name="Mackey A.J."/>
            <person name="Waterhouse R.M."/>
            <person name="Wyder S."/>
            <person name="Zdobnov E.M."/>
            <person name="Zdobnov E.M."/>
            <person name="Wyder S."/>
            <person name="Kriventseva E.V."/>
            <person name="Kadowaki T."/>
            <person name="Bork P."/>
            <person name="Aranda M."/>
            <person name="Bao R."/>
            <person name="Beermann A."/>
            <person name="Berns N."/>
            <person name="Bolognesi R."/>
            <person name="Bonneton F."/>
            <person name="Bopp D."/>
            <person name="Brown S.J."/>
            <person name="Bucher G."/>
            <person name="Butts T."/>
            <person name="Chaumot A."/>
            <person name="Denell R.E."/>
            <person name="Ferrier D.E."/>
            <person name="Friedrich M."/>
            <person name="Gordon C.M."/>
            <person name="Jindra M."/>
            <person name="Klingler M."/>
            <person name="Lan Q."/>
            <person name="Lattorff H.M."/>
            <person name="Laudet V."/>
            <person name="von Levetsow C."/>
            <person name="Liu Z."/>
            <person name="Lutz R."/>
            <person name="Lynch J.A."/>
            <person name="da Fonseca R.N."/>
            <person name="Posnien N."/>
            <person name="Reuter R."/>
            <person name="Roth S."/>
            <person name="Savard J."/>
            <person name="Schinko J.B."/>
            <person name="Schmitt C."/>
            <person name="Schoppmeier M."/>
            <person name="Schroder R."/>
            <person name="Shippy T.D."/>
            <person name="Simonnet F."/>
            <person name="Marques-Souza H."/>
            <person name="Tautz D."/>
            <person name="Tomoyasu Y."/>
            <person name="Trauner J."/>
            <person name="Van der Zee M."/>
            <person name="Vervoort M."/>
            <person name="Wittkopp N."/>
            <person name="Wimmer E.A."/>
            <person name="Yang X."/>
            <person name="Jones A.K."/>
            <person name="Sattelle D.B."/>
            <person name="Ebert P.R."/>
            <person name="Nelson D."/>
            <person name="Scott J.G."/>
            <person name="Beeman R.W."/>
            <person name="Muthukrishnan S."/>
            <person name="Kramer K.J."/>
            <person name="Arakane Y."/>
            <person name="Beeman R.W."/>
            <person name="Zhu Q."/>
            <person name="Hogenkamp D."/>
            <person name="Dixit R."/>
            <person name="Oppert B."/>
            <person name="Jiang H."/>
            <person name="Zou Z."/>
            <person name="Marshall J."/>
            <person name="Elpidina E."/>
            <person name="Vinokurov K."/>
            <person name="Oppert C."/>
            <person name="Zou Z."/>
            <person name="Evans J."/>
            <person name="Lu Z."/>
            <person name="Zhao P."/>
            <person name="Sumathipala N."/>
            <person name="Altincicek B."/>
            <person name="Vilcinskas A."/>
            <person name="Williams M."/>
            <person name="Hultmark D."/>
            <person name="Hetru C."/>
            <person name="Jiang H."/>
            <person name="Grimmelikhuijzen C.J."/>
            <person name="Hauser F."/>
            <person name="Cazzamali G."/>
            <person name="Williamson M."/>
            <person name="Park Y."/>
            <person name="Li B."/>
            <person name="Tanaka Y."/>
            <person name="Predel R."/>
            <person name="Neupert S."/>
            <person name="Schachtner J."/>
            <person name="Verleyen P."/>
            <person name="Raible F."/>
            <person name="Bork P."/>
            <person name="Friedrich M."/>
            <person name="Walden K.K."/>
            <person name="Robertson H.M."/>
            <person name="Angeli S."/>
            <person name="Foret S."/>
            <person name="Bucher G."/>
            <person name="Schuetz S."/>
            <person name="Maleszka R."/>
            <person name="Wimmer E.A."/>
            <person name="Beeman R.W."/>
            <person name="Lorenzen M."/>
            <person name="Tomoyasu Y."/>
            <person name="Miller S.C."/>
            <person name="Grossmann D."/>
            <person name="Bucher G."/>
        </authorList>
    </citation>
    <scope>NUCLEOTIDE SEQUENCE [LARGE SCALE GENOMIC DNA]</scope>
    <source>
        <strain evidence="1 2">Georgia GA2</strain>
    </source>
</reference>
<name>D6WDU8_TRICA</name>
<evidence type="ECO:0000313" key="1">
    <source>
        <dbReference type="EMBL" id="EEZ99917.1"/>
    </source>
</evidence>
<reference evidence="1 2" key="2">
    <citation type="journal article" date="2010" name="Nucleic Acids Res.">
        <title>BeetleBase in 2010: revisions to provide comprehensive genomic information for Tribolium castaneum.</title>
        <authorList>
            <person name="Kim H.S."/>
            <person name="Murphy T."/>
            <person name="Xia J."/>
            <person name="Caragea D."/>
            <person name="Park Y."/>
            <person name="Beeman R.W."/>
            <person name="Lorenzen M.D."/>
            <person name="Butcher S."/>
            <person name="Manak J.R."/>
            <person name="Brown S.J."/>
        </authorList>
    </citation>
    <scope>GENOME REANNOTATION</scope>
    <source>
        <strain evidence="1 2">Georgia GA2</strain>
    </source>
</reference>
<protein>
    <submittedName>
        <fullName evidence="1">Uncharacterized protein</fullName>
    </submittedName>
</protein>
<keyword evidence="2" id="KW-1185">Reference proteome</keyword>
<sequence length="206" mass="22705">MCEFLNKTFSFGLEKREKQQCMCRGWMWRVSASVAAHLRLGEVDETALLLGEVLRGPLLVLPVALVLKHLNLIGAAEIIAATGRDVWHGSLAATAQRHHTALAHYMAPLSAAHVVTRSTLAARHCVHVHVVVLLLAGVLDVADSNLDFGWAPTDSPLGQAPALDRVRQSEPLGRRRAIMAAARLRTSRADRSRSHSRAFTYHYIRD</sequence>
<gene>
    <name evidence="1" type="primary">GLEAN_02708</name>
    <name evidence="1" type="ORF">TcasGA2_TC002708</name>
</gene>
<evidence type="ECO:0000313" key="2">
    <source>
        <dbReference type="Proteomes" id="UP000007266"/>
    </source>
</evidence>
<dbReference type="EMBL" id="KQ971323">
    <property type="protein sequence ID" value="EEZ99917.1"/>
    <property type="molecule type" value="Genomic_DNA"/>
</dbReference>
<dbReference type="AlphaFoldDB" id="D6WDU8"/>
<organism evidence="1 2">
    <name type="scientific">Tribolium castaneum</name>
    <name type="common">Red flour beetle</name>
    <dbReference type="NCBI Taxonomy" id="7070"/>
    <lineage>
        <taxon>Eukaryota</taxon>
        <taxon>Metazoa</taxon>
        <taxon>Ecdysozoa</taxon>
        <taxon>Arthropoda</taxon>
        <taxon>Hexapoda</taxon>
        <taxon>Insecta</taxon>
        <taxon>Pterygota</taxon>
        <taxon>Neoptera</taxon>
        <taxon>Endopterygota</taxon>
        <taxon>Coleoptera</taxon>
        <taxon>Polyphaga</taxon>
        <taxon>Cucujiformia</taxon>
        <taxon>Tenebrionidae</taxon>
        <taxon>Tenebrionidae incertae sedis</taxon>
        <taxon>Tribolium</taxon>
    </lineage>
</organism>
<dbReference type="HOGENOM" id="CLU_1333482_0_0_1"/>
<proteinExistence type="predicted"/>
<dbReference type="Proteomes" id="UP000007266">
    <property type="component" value="Linkage group 3"/>
</dbReference>